<evidence type="ECO:0000256" key="5">
    <source>
        <dbReference type="ARBA" id="ARBA00022842"/>
    </source>
</evidence>
<keyword evidence="4" id="KW-0067">ATP-binding</keyword>
<keyword evidence="2" id="KW-0479">Metal-binding</keyword>
<dbReference type="Gene3D" id="3.10.20.30">
    <property type="match status" value="1"/>
</dbReference>
<proteinExistence type="predicted"/>
<dbReference type="PROSITE" id="PS51880">
    <property type="entry name" value="TGS"/>
    <property type="match status" value="1"/>
</dbReference>
<dbReference type="FunFam" id="3.10.20.30:FF:000029">
    <property type="entry name" value="Obg-like ATPase 1"/>
    <property type="match status" value="1"/>
</dbReference>
<dbReference type="GO" id="GO:0016887">
    <property type="term" value="F:ATP hydrolysis activity"/>
    <property type="evidence" value="ECO:0007669"/>
    <property type="project" value="TreeGrafter"/>
</dbReference>
<evidence type="ECO:0000259" key="6">
    <source>
        <dbReference type="PROSITE" id="PS51880"/>
    </source>
</evidence>
<keyword evidence="5" id="KW-0460">Magnesium</keyword>
<dbReference type="InterPro" id="IPR004095">
    <property type="entry name" value="TGS"/>
</dbReference>
<dbReference type="InterPro" id="IPR012676">
    <property type="entry name" value="TGS-like"/>
</dbReference>
<evidence type="ECO:0000256" key="2">
    <source>
        <dbReference type="ARBA" id="ARBA00022723"/>
    </source>
</evidence>
<dbReference type="GO" id="GO:0005737">
    <property type="term" value="C:cytoplasm"/>
    <property type="evidence" value="ECO:0007669"/>
    <property type="project" value="TreeGrafter"/>
</dbReference>
<dbReference type="PANTHER" id="PTHR23305:SF18">
    <property type="entry name" value="OBG-TYPE G DOMAIN-CONTAINING PROTEIN"/>
    <property type="match status" value="1"/>
</dbReference>
<dbReference type="Pfam" id="PF06071">
    <property type="entry name" value="YchF-GTPase_C"/>
    <property type="match status" value="1"/>
</dbReference>
<dbReference type="PANTHER" id="PTHR23305">
    <property type="entry name" value="OBG GTPASE FAMILY"/>
    <property type="match status" value="1"/>
</dbReference>
<keyword evidence="3" id="KW-0547">Nucleotide-binding</keyword>
<gene>
    <name evidence="7" type="ORF">ENW96_08460</name>
</gene>
<accession>A0A7C3Z2B0</accession>
<dbReference type="InterPro" id="IPR012675">
    <property type="entry name" value="Beta-grasp_dom_sf"/>
</dbReference>
<name>A0A7C3Z2B0_9BACT</name>
<evidence type="ECO:0000256" key="4">
    <source>
        <dbReference type="ARBA" id="ARBA00022840"/>
    </source>
</evidence>
<dbReference type="InterPro" id="IPR013029">
    <property type="entry name" value="YchF_C"/>
</dbReference>
<evidence type="ECO:0000313" key="7">
    <source>
        <dbReference type="EMBL" id="HGF34405.1"/>
    </source>
</evidence>
<organism evidence="7">
    <name type="scientific">Desulfobacca acetoxidans</name>
    <dbReference type="NCBI Taxonomy" id="60893"/>
    <lineage>
        <taxon>Bacteria</taxon>
        <taxon>Pseudomonadati</taxon>
        <taxon>Thermodesulfobacteriota</taxon>
        <taxon>Desulfobaccia</taxon>
        <taxon>Desulfobaccales</taxon>
        <taxon>Desulfobaccaceae</taxon>
        <taxon>Desulfobacca</taxon>
    </lineage>
</organism>
<evidence type="ECO:0000256" key="1">
    <source>
        <dbReference type="ARBA" id="ARBA00001946"/>
    </source>
</evidence>
<dbReference type="GO" id="GO:0046872">
    <property type="term" value="F:metal ion binding"/>
    <property type="evidence" value="ECO:0007669"/>
    <property type="project" value="UniProtKB-KW"/>
</dbReference>
<sequence length="229" mass="26633">MKICFLGLDFPEGKVKYQDERVVRLDQKFGAQKVSPFYAEFIKDDCHRCDGFIVSRERLWDLFILDMEKLETRRDRTVDDFEKALLTRCLEYLEKETPLCDVDFSPEESALLRQLAPLTLKPTVITEGPPEINEAIEQVLRKAGIVFFYTADKKEVHAWPIKQGSDIVACAAKIHSDLARGFIRAEVVRYEDLIKVFNWQEARSKGLVRLVDRDYTIRPGDIIEIRFNV</sequence>
<dbReference type="SUPFAM" id="SSF81271">
    <property type="entry name" value="TGS-like"/>
    <property type="match status" value="1"/>
</dbReference>
<dbReference type="EMBL" id="DTMF01000208">
    <property type="protein sequence ID" value="HGF34405.1"/>
    <property type="molecule type" value="Genomic_DNA"/>
</dbReference>
<reference evidence="7" key="1">
    <citation type="journal article" date="2020" name="mSystems">
        <title>Genome- and Community-Level Interaction Insights into Carbon Utilization and Element Cycling Functions of Hydrothermarchaeota in Hydrothermal Sediment.</title>
        <authorList>
            <person name="Zhou Z."/>
            <person name="Liu Y."/>
            <person name="Xu W."/>
            <person name="Pan J."/>
            <person name="Luo Z.H."/>
            <person name="Li M."/>
        </authorList>
    </citation>
    <scope>NUCLEOTIDE SEQUENCE [LARGE SCALE GENOMIC DNA]</scope>
    <source>
        <strain evidence="7">SpSt-897</strain>
    </source>
</reference>
<protein>
    <submittedName>
        <fullName evidence="7">DUF933 domain-containing protein</fullName>
    </submittedName>
</protein>
<feature type="domain" description="TGS" evidence="6">
    <location>
        <begin position="144"/>
        <end position="227"/>
    </location>
</feature>
<comment type="caution">
    <text evidence="7">The sequence shown here is derived from an EMBL/GenBank/DDBJ whole genome shotgun (WGS) entry which is preliminary data.</text>
</comment>
<dbReference type="AlphaFoldDB" id="A0A7C3Z2B0"/>
<evidence type="ECO:0000256" key="3">
    <source>
        <dbReference type="ARBA" id="ARBA00022741"/>
    </source>
</evidence>
<dbReference type="GO" id="GO:0005524">
    <property type="term" value="F:ATP binding"/>
    <property type="evidence" value="ECO:0007669"/>
    <property type="project" value="UniProtKB-KW"/>
</dbReference>
<comment type="cofactor">
    <cofactor evidence="1">
        <name>Mg(2+)</name>
        <dbReference type="ChEBI" id="CHEBI:18420"/>
    </cofactor>
</comment>